<reference evidence="1 2" key="1">
    <citation type="submission" date="2020-04" db="EMBL/GenBank/DDBJ databases">
        <title>Novel Mycoplasma species detected in Phocoena phocoena (harbor porpoise) from the USA.</title>
        <authorList>
            <person name="Volokhov D.V."/>
        </authorList>
    </citation>
    <scope>NUCLEOTIDE SEQUENCE [LARGE SCALE GENOMIC DNA]</scope>
    <source>
        <strain evidence="1 2">Phocoena C-264-GEN</strain>
    </source>
</reference>
<dbReference type="EMBL" id="CP051481">
    <property type="protein sequence ID" value="QJG67243.1"/>
    <property type="molecule type" value="Genomic_DNA"/>
</dbReference>
<protein>
    <submittedName>
        <fullName evidence="1">Uncharacterized protein</fullName>
    </submittedName>
</protein>
<dbReference type="KEGG" id="mphe:HGG69_02930"/>
<dbReference type="RefSeq" id="WP_169605292.1">
    <property type="nucleotide sequence ID" value="NZ_CP051481.1"/>
</dbReference>
<dbReference type="Proteomes" id="UP000501060">
    <property type="component" value="Chromosome"/>
</dbReference>
<evidence type="ECO:0000313" key="1">
    <source>
        <dbReference type="EMBL" id="QJG67243.1"/>
    </source>
</evidence>
<accession>A0A858U7Q0</accession>
<gene>
    <name evidence="1" type="ORF">HGG69_02930</name>
</gene>
<keyword evidence="2" id="KW-1185">Reference proteome</keyword>
<dbReference type="AlphaFoldDB" id="A0A858U7Q0"/>
<evidence type="ECO:0000313" key="2">
    <source>
        <dbReference type="Proteomes" id="UP000501060"/>
    </source>
</evidence>
<sequence length="103" mass="11902">MSDQKQHELKQKFINTISKVVGIIGLTYLDFDKEPIALDDDLDECIQIEVTNNKYVSIKLALILLSNVSVKKVMEELEQVITYTLKSEKYHLKTLDAFVRKVE</sequence>
<organism evidence="1 2">
    <name type="scientific">Mycoplasma phocoenae</name>
    <dbReference type="NCBI Taxonomy" id="754517"/>
    <lineage>
        <taxon>Bacteria</taxon>
        <taxon>Bacillati</taxon>
        <taxon>Mycoplasmatota</taxon>
        <taxon>Mollicutes</taxon>
        <taxon>Mycoplasmataceae</taxon>
        <taxon>Mycoplasma</taxon>
    </lineage>
</organism>
<name>A0A858U7Q0_9MOLU</name>
<proteinExistence type="predicted"/>